<dbReference type="Gene3D" id="2.40.50.100">
    <property type="match status" value="1"/>
</dbReference>
<keyword evidence="1 2" id="KW-0271">Exosome</keyword>
<dbReference type="GO" id="GO:0000178">
    <property type="term" value="C:exosome (RNase complex)"/>
    <property type="evidence" value="ECO:0007669"/>
    <property type="project" value="UniProtKB-KW"/>
</dbReference>
<evidence type="ECO:0000256" key="2">
    <source>
        <dbReference type="HAMAP-Rule" id="MF_00975"/>
    </source>
</evidence>
<dbReference type="AlphaFoldDB" id="E0SNR8"/>
<gene>
    <name evidence="2" type="primary">csl4</name>
    <name evidence="4" type="ordered locus">Igag_1050</name>
</gene>
<dbReference type="Gene3D" id="2.40.50.140">
    <property type="entry name" value="Nucleic acid-binding proteins"/>
    <property type="match status" value="1"/>
</dbReference>
<feature type="binding site" evidence="2">
    <location>
        <position position="167"/>
    </location>
    <ligand>
        <name>Zn(2+)</name>
        <dbReference type="ChEBI" id="CHEBI:29105"/>
    </ligand>
</feature>
<protein>
    <recommendedName>
        <fullName evidence="2">Exosome complex component Csl4</fullName>
    </recommendedName>
</protein>
<dbReference type="GO" id="GO:0003676">
    <property type="term" value="F:nucleic acid binding"/>
    <property type="evidence" value="ECO:0007669"/>
    <property type="project" value="InterPro"/>
</dbReference>
<dbReference type="KEGG" id="iag:Igag_1050"/>
<feature type="binding site" evidence="2">
    <location>
        <position position="154"/>
    </location>
    <ligand>
        <name>Zn(2+)</name>
        <dbReference type="ChEBI" id="CHEBI:29105"/>
    </ligand>
</feature>
<sequence>MSLPPNSIVLPGEKLCVEEEYMPSIGTYSEEGIVRAAIIGRVQYDIINRRIYIKSIKSPVIPKAGDIVIGVVEQMRDELATINIIGYDTNNLFKHSFTGILHISQASETRIPTLYDVIRVGDIIRAKVLNNYIPILLSIKEPRLGVIQAYCSRCGSPLIKSGDKLRCSFCGNIENRKIAFDYILRGK</sequence>
<dbReference type="Proteomes" id="UP000001304">
    <property type="component" value="Chromosome"/>
</dbReference>
<dbReference type="Gene3D" id="2.20.70.10">
    <property type="match status" value="1"/>
</dbReference>
<dbReference type="PROSITE" id="PS50126">
    <property type="entry name" value="S1"/>
    <property type="match status" value="1"/>
</dbReference>
<dbReference type="GO" id="GO:0005737">
    <property type="term" value="C:cytoplasm"/>
    <property type="evidence" value="ECO:0007669"/>
    <property type="project" value="UniProtKB-SubCell"/>
</dbReference>
<dbReference type="HAMAP" id="MF_00975">
    <property type="entry name" value="Exosome_Csl4"/>
    <property type="match status" value="1"/>
</dbReference>
<organism evidence="4 5">
    <name type="scientific">Ignisphaera aggregans (strain DSM 17230 / JCM 13409 / AQ1.S1)</name>
    <dbReference type="NCBI Taxonomy" id="583356"/>
    <lineage>
        <taxon>Archaea</taxon>
        <taxon>Thermoproteota</taxon>
        <taxon>Thermoprotei</taxon>
        <taxon>Desulfurococcales</taxon>
        <taxon>Desulfurococcaceae</taxon>
        <taxon>Ignisphaera</taxon>
    </lineage>
</organism>
<comment type="function">
    <text evidence="2">Non-catalytic component of the exosome, which is a complex involved in RNA degradation. Increases the RNA binding and the efficiency of RNA degradation. Helpful for the interaction of the exosome with A-poor RNAs.</text>
</comment>
<feature type="domain" description="S1 motif" evidence="3">
    <location>
        <begin position="65"/>
        <end position="130"/>
    </location>
</feature>
<dbReference type="GO" id="GO:0008270">
    <property type="term" value="F:zinc ion binding"/>
    <property type="evidence" value="ECO:0007669"/>
    <property type="project" value="UniProtKB-UniRule"/>
</dbReference>
<comment type="subunit">
    <text evidence="2">Component of the archaeal exosome complex. Forms a trimer of Rrp4 and/or Csl4 subunits. The trimer associates with an hexameric ring-like arrangement composed of 3 Rrp41-Rrp42 heterodimers. Interacts with DnaG.</text>
</comment>
<keyword evidence="2" id="KW-0862">Zinc</keyword>
<dbReference type="PANTHER" id="PTHR12686">
    <property type="entry name" value="3'-5' EXORIBONUCLEASE CSL4-RELATED"/>
    <property type="match status" value="1"/>
</dbReference>
<dbReference type="GO" id="GO:0006396">
    <property type="term" value="P:RNA processing"/>
    <property type="evidence" value="ECO:0007669"/>
    <property type="project" value="InterPro"/>
</dbReference>
<comment type="similarity">
    <text evidence="2">Belongs to the CSL4 family.</text>
</comment>
<evidence type="ECO:0000256" key="1">
    <source>
        <dbReference type="ARBA" id="ARBA00022835"/>
    </source>
</evidence>
<dbReference type="SMART" id="SM00316">
    <property type="entry name" value="S1"/>
    <property type="match status" value="1"/>
</dbReference>
<keyword evidence="2" id="KW-0479">Metal-binding</keyword>
<evidence type="ECO:0000313" key="5">
    <source>
        <dbReference type="Proteomes" id="UP000001304"/>
    </source>
</evidence>
<dbReference type="SUPFAM" id="SSF50249">
    <property type="entry name" value="Nucleic acid-binding proteins"/>
    <property type="match status" value="1"/>
</dbReference>
<dbReference type="Pfam" id="PF14382">
    <property type="entry name" value="ECR1_N"/>
    <property type="match status" value="1"/>
</dbReference>
<name>E0SNR8_IGNAA</name>
<accession>E0SNR8</accession>
<dbReference type="STRING" id="583356.Igag_1050"/>
<evidence type="ECO:0000259" key="3">
    <source>
        <dbReference type="PROSITE" id="PS50126"/>
    </source>
</evidence>
<evidence type="ECO:0000313" key="4">
    <source>
        <dbReference type="EMBL" id="ADM27864.1"/>
    </source>
</evidence>
<dbReference type="SUPFAM" id="SSF110324">
    <property type="entry name" value="Ribosomal L27 protein-like"/>
    <property type="match status" value="1"/>
</dbReference>
<keyword evidence="5" id="KW-1185">Reference proteome</keyword>
<dbReference type="InterPro" id="IPR030850">
    <property type="entry name" value="Exosome_Csl4_arc"/>
</dbReference>
<dbReference type="PANTHER" id="PTHR12686:SF8">
    <property type="entry name" value="EXOSOME COMPLEX COMPONENT CSL4"/>
    <property type="match status" value="1"/>
</dbReference>
<comment type="subcellular location">
    <subcellularLocation>
        <location evidence="2">Cytoplasm</location>
    </subcellularLocation>
</comment>
<feature type="binding site" evidence="2">
    <location>
        <position position="151"/>
    </location>
    <ligand>
        <name>Zn(2+)</name>
        <dbReference type="ChEBI" id="CHEBI:29105"/>
    </ligand>
</feature>
<dbReference type="InterPro" id="IPR039771">
    <property type="entry name" value="Csl4"/>
</dbReference>
<dbReference type="InterPro" id="IPR025721">
    <property type="entry name" value="Exosome_cplx_N_dom"/>
</dbReference>
<dbReference type="InterPro" id="IPR003029">
    <property type="entry name" value="S1_domain"/>
</dbReference>
<dbReference type="HOGENOM" id="CLU_067135_1_1_2"/>
<dbReference type="InterPro" id="IPR012340">
    <property type="entry name" value="NA-bd_OB-fold"/>
</dbReference>
<proteinExistence type="inferred from homology"/>
<dbReference type="GO" id="GO:0006401">
    <property type="term" value="P:RNA catabolic process"/>
    <property type="evidence" value="ECO:0007669"/>
    <property type="project" value="UniProtKB-UniRule"/>
</dbReference>
<keyword evidence="2" id="KW-0963">Cytoplasm</keyword>
<feature type="binding site" evidence="2">
    <location>
        <position position="170"/>
    </location>
    <ligand>
        <name>Zn(2+)</name>
        <dbReference type="ChEBI" id="CHEBI:29105"/>
    </ligand>
</feature>
<dbReference type="EMBL" id="CP002098">
    <property type="protein sequence ID" value="ADM27864.1"/>
    <property type="molecule type" value="Genomic_DNA"/>
</dbReference>
<reference evidence="4 5" key="1">
    <citation type="journal article" date="2010" name="Stand. Genomic Sci.">
        <title>Complete genome sequence of Ignisphaera aggregans type strain (AQ1.S1).</title>
        <authorList>
            <person name="Goker M."/>
            <person name="Held B."/>
            <person name="Lapidus A."/>
            <person name="Nolan M."/>
            <person name="Spring S."/>
            <person name="Yasawong M."/>
            <person name="Lucas S."/>
            <person name="Glavina Del Rio T."/>
            <person name="Tice H."/>
            <person name="Cheng J.F."/>
            <person name="Goodwin L."/>
            <person name="Tapia R."/>
            <person name="Pitluck S."/>
            <person name="Liolios K."/>
            <person name="Ivanova N."/>
            <person name="Mavromatis K."/>
            <person name="Mikhailova N."/>
            <person name="Pati A."/>
            <person name="Chen A."/>
            <person name="Palaniappan K."/>
            <person name="Brambilla E."/>
            <person name="Land M."/>
            <person name="Hauser L."/>
            <person name="Chang Y.J."/>
            <person name="Jeffries C.D."/>
            <person name="Brettin T."/>
            <person name="Detter J.C."/>
            <person name="Han C."/>
            <person name="Rohde M."/>
            <person name="Sikorski J."/>
            <person name="Woyke T."/>
            <person name="Bristow J."/>
            <person name="Eisen J.A."/>
            <person name="Markowitz V."/>
            <person name="Hugenholtz P."/>
            <person name="Kyrpides N.C."/>
            <person name="Klenk H.P."/>
        </authorList>
    </citation>
    <scope>NUCLEOTIDE SEQUENCE [LARGE SCALE GENOMIC DNA]</scope>
    <source>
        <strain evidence="5">DSM 17230 / JCM 13409 / AQ1.S1</strain>
    </source>
</reference>
<dbReference type="NCBIfam" id="NF034126">
    <property type="entry name" value="PRK09521.1"/>
    <property type="match status" value="1"/>
</dbReference>